<comment type="function">
    <text evidence="4">Part of the outer membrane protein assembly complex, which is involved in assembly and insertion of beta-barrel proteins into the outer membrane.</text>
</comment>
<dbReference type="Pfam" id="PF13525">
    <property type="entry name" value="YfiO"/>
    <property type="match status" value="1"/>
</dbReference>
<proteinExistence type="inferred from homology"/>
<dbReference type="SUPFAM" id="SSF48452">
    <property type="entry name" value="TPR-like"/>
    <property type="match status" value="1"/>
</dbReference>
<dbReference type="Proteomes" id="UP000266385">
    <property type="component" value="Unassembled WGS sequence"/>
</dbReference>
<dbReference type="AlphaFoldDB" id="A0A399RLU9"/>
<comment type="caution">
    <text evidence="6">The sequence shown here is derived from an EMBL/GenBank/DDBJ whole genome shotgun (WGS) entry which is preliminary data.</text>
</comment>
<keyword evidence="4" id="KW-0449">Lipoprotein</keyword>
<dbReference type="InterPro" id="IPR011990">
    <property type="entry name" value="TPR-like_helical_dom_sf"/>
</dbReference>
<reference evidence="6 7" key="1">
    <citation type="submission" date="2018-08" db="EMBL/GenBank/DDBJ databases">
        <title>Henriciella mobilis sp. nov., isolated from seawater.</title>
        <authorList>
            <person name="Cheng H."/>
            <person name="Wu Y.-H."/>
            <person name="Xu X.-W."/>
            <person name="Guo L.-L."/>
        </authorList>
    </citation>
    <scope>NUCLEOTIDE SEQUENCE [LARGE SCALE GENOMIC DNA]</scope>
    <source>
        <strain evidence="6 7">JN25</strain>
    </source>
</reference>
<dbReference type="InterPro" id="IPR017689">
    <property type="entry name" value="BamD"/>
</dbReference>
<feature type="domain" description="Outer membrane lipoprotein BamD-like" evidence="5">
    <location>
        <begin position="36"/>
        <end position="228"/>
    </location>
</feature>
<evidence type="ECO:0000256" key="2">
    <source>
        <dbReference type="ARBA" id="ARBA00023136"/>
    </source>
</evidence>
<dbReference type="OrthoDB" id="9804044at2"/>
<dbReference type="PROSITE" id="PS51257">
    <property type="entry name" value="PROKAR_LIPOPROTEIN"/>
    <property type="match status" value="1"/>
</dbReference>
<protein>
    <recommendedName>
        <fullName evidence="4">Outer membrane protein assembly factor BamD</fullName>
    </recommendedName>
</protein>
<evidence type="ECO:0000259" key="5">
    <source>
        <dbReference type="Pfam" id="PF13525"/>
    </source>
</evidence>
<dbReference type="CDD" id="cd15830">
    <property type="entry name" value="BamD"/>
    <property type="match status" value="1"/>
</dbReference>
<keyword evidence="1 4" id="KW-0732">Signal</keyword>
<evidence type="ECO:0000256" key="4">
    <source>
        <dbReference type="HAMAP-Rule" id="MF_00922"/>
    </source>
</evidence>
<keyword evidence="2 4" id="KW-0472">Membrane</keyword>
<dbReference type="HAMAP" id="MF_00922">
    <property type="entry name" value="OM_assembly_BamD"/>
    <property type="match status" value="1"/>
</dbReference>
<dbReference type="RefSeq" id="WP_119374737.1">
    <property type="nucleotide sequence ID" value="NZ_QWFX01000005.1"/>
</dbReference>
<evidence type="ECO:0000313" key="6">
    <source>
        <dbReference type="EMBL" id="RIJ32656.1"/>
    </source>
</evidence>
<comment type="subunit">
    <text evidence="4">Part of the Bam complex.</text>
</comment>
<organism evidence="6 7">
    <name type="scientific">Henriciella mobilis</name>
    <dbReference type="NCBI Taxonomy" id="2305467"/>
    <lineage>
        <taxon>Bacteria</taxon>
        <taxon>Pseudomonadati</taxon>
        <taxon>Pseudomonadota</taxon>
        <taxon>Alphaproteobacteria</taxon>
        <taxon>Hyphomonadales</taxon>
        <taxon>Hyphomonadaceae</taxon>
        <taxon>Henriciella</taxon>
    </lineage>
</organism>
<dbReference type="InterPro" id="IPR039565">
    <property type="entry name" value="BamD-like"/>
</dbReference>
<dbReference type="GO" id="GO:0051205">
    <property type="term" value="P:protein insertion into membrane"/>
    <property type="evidence" value="ECO:0007669"/>
    <property type="project" value="UniProtKB-UniRule"/>
</dbReference>
<gene>
    <name evidence="4" type="primary">bamD</name>
    <name evidence="6" type="ORF">D1223_02040</name>
</gene>
<accession>A0A399RLU9</accession>
<comment type="subcellular location">
    <subcellularLocation>
        <location evidence="4">Cell outer membrane</location>
        <topology evidence="4">Lipid-anchor</topology>
    </subcellularLocation>
</comment>
<dbReference type="EMBL" id="QWFX01000005">
    <property type="protein sequence ID" value="RIJ32656.1"/>
    <property type="molecule type" value="Genomic_DNA"/>
</dbReference>
<keyword evidence="7" id="KW-1185">Reference proteome</keyword>
<dbReference type="NCBIfam" id="TIGR03302">
    <property type="entry name" value="OM_YfiO"/>
    <property type="match status" value="1"/>
</dbReference>
<evidence type="ECO:0000256" key="1">
    <source>
        <dbReference type="ARBA" id="ARBA00022729"/>
    </source>
</evidence>
<sequence length="268" mass="30446">MVLSSRTCLFLVCGALLVTSCSSNRRARDLAYVERPVEALYNAAADEMDARDYVSAIELFNEVERQHPYSEWARRSTLMSAYASYRSRRYDDAVSTAQRYLALNPAGQGAPYAHYLIALSYFQQIVDVGRDQKTTELARDALTDVVRRYPGSDYARDAQVKIDMVRDQLAGKDMEIGRWYLRRNQHLAAVNRFKTVVDEYETTSHAPEALYRLIECYISLGVMDQAVAAASVLGYNYPDSEWYEDGYRLLDRQGLLDVAPPRVSASVE</sequence>
<keyword evidence="4" id="KW-0564">Palmitate</keyword>
<dbReference type="GO" id="GO:0009279">
    <property type="term" value="C:cell outer membrane"/>
    <property type="evidence" value="ECO:0007669"/>
    <property type="project" value="UniProtKB-SubCell"/>
</dbReference>
<name>A0A399RLU9_9PROT</name>
<evidence type="ECO:0000256" key="3">
    <source>
        <dbReference type="ARBA" id="ARBA00023237"/>
    </source>
</evidence>
<dbReference type="GO" id="GO:0043165">
    <property type="term" value="P:Gram-negative-bacterium-type cell outer membrane assembly"/>
    <property type="evidence" value="ECO:0007669"/>
    <property type="project" value="UniProtKB-UniRule"/>
</dbReference>
<dbReference type="Gene3D" id="1.25.40.10">
    <property type="entry name" value="Tetratricopeptide repeat domain"/>
    <property type="match status" value="1"/>
</dbReference>
<comment type="similarity">
    <text evidence="4">Belongs to the BamD family.</text>
</comment>
<evidence type="ECO:0000313" key="7">
    <source>
        <dbReference type="Proteomes" id="UP000266385"/>
    </source>
</evidence>
<keyword evidence="3 4" id="KW-0998">Cell outer membrane</keyword>